<proteinExistence type="predicted"/>
<evidence type="ECO:0000313" key="2">
    <source>
        <dbReference type="Proteomes" id="UP001158576"/>
    </source>
</evidence>
<organism evidence="1 2">
    <name type="scientific">Oikopleura dioica</name>
    <name type="common">Tunicate</name>
    <dbReference type="NCBI Taxonomy" id="34765"/>
    <lineage>
        <taxon>Eukaryota</taxon>
        <taxon>Metazoa</taxon>
        <taxon>Chordata</taxon>
        <taxon>Tunicata</taxon>
        <taxon>Appendicularia</taxon>
        <taxon>Copelata</taxon>
        <taxon>Oikopleuridae</taxon>
        <taxon>Oikopleura</taxon>
    </lineage>
</organism>
<name>A0ABN7RX00_OIKDI</name>
<keyword evidence="2" id="KW-1185">Reference proteome</keyword>
<accession>A0ABN7RX00</accession>
<sequence>MDARFAAGFPAMAQWQVSAPRGNDDPSNLKIRRLLPRHWYATKRERERSRVFALSPFATLLCSYPEEPKRNKLQTEIYTNI</sequence>
<evidence type="ECO:0000313" key="1">
    <source>
        <dbReference type="EMBL" id="CAG5085716.1"/>
    </source>
</evidence>
<dbReference type="EMBL" id="OU015568">
    <property type="protein sequence ID" value="CAG5085716.1"/>
    <property type="molecule type" value="Genomic_DNA"/>
</dbReference>
<protein>
    <submittedName>
        <fullName evidence="1">Oidioi.mRNA.OKI2018_I69.PAR.g10977.t1.cds</fullName>
    </submittedName>
</protein>
<reference evidence="1 2" key="1">
    <citation type="submission" date="2021-04" db="EMBL/GenBank/DDBJ databases">
        <authorList>
            <person name="Bliznina A."/>
        </authorList>
    </citation>
    <scope>NUCLEOTIDE SEQUENCE [LARGE SCALE GENOMIC DNA]</scope>
</reference>
<dbReference type="Proteomes" id="UP001158576">
    <property type="component" value="Chromosome PAR"/>
</dbReference>
<gene>
    <name evidence="1" type="ORF">OKIOD_LOCUS2535</name>
</gene>